<keyword evidence="1" id="KW-0574">Periplasm</keyword>
<keyword evidence="1" id="KW-0732">Signal</keyword>
<reference evidence="4 5" key="1">
    <citation type="submission" date="2024-02" db="EMBL/GenBank/DDBJ databases">
        <title>Bacteria isolated from the canopy kelp, Nereocystis luetkeana.</title>
        <authorList>
            <person name="Pfister C.A."/>
            <person name="Younker I.T."/>
            <person name="Light S.H."/>
        </authorList>
    </citation>
    <scope>NUCLEOTIDE SEQUENCE [LARGE SCALE GENOMIC DNA]</scope>
    <source>
        <strain evidence="4 5">TI.2.07</strain>
    </source>
</reference>
<evidence type="ECO:0000256" key="2">
    <source>
        <dbReference type="SAM" id="MobiDB-lite"/>
    </source>
</evidence>
<evidence type="ECO:0000313" key="5">
    <source>
        <dbReference type="Proteomes" id="UP001366060"/>
    </source>
</evidence>
<feature type="domain" description="YbgF trimerisation" evidence="3">
    <location>
        <begin position="41"/>
        <end position="112"/>
    </location>
</feature>
<gene>
    <name evidence="4" type="primary">ybgF</name>
    <name evidence="1" type="synonym">cpoB</name>
    <name evidence="4" type="ORF">V6255_13370</name>
</gene>
<dbReference type="Pfam" id="PF16331">
    <property type="entry name" value="TolA_bind_tri"/>
    <property type="match status" value="1"/>
</dbReference>
<evidence type="ECO:0000256" key="1">
    <source>
        <dbReference type="HAMAP-Rule" id="MF_02066"/>
    </source>
</evidence>
<dbReference type="NCBIfam" id="TIGR02795">
    <property type="entry name" value="tol_pal_ybgF"/>
    <property type="match status" value="1"/>
</dbReference>
<keyword evidence="1" id="KW-0131">Cell cycle</keyword>
<name>A0ABU9HEX6_9GAMM</name>
<comment type="similarity">
    <text evidence="1">Belongs to the CpoB family.</text>
</comment>
<sequence precursor="true">MNKRNTTAAILVAVFFSSSVYAAAPISDATVSTASNAELLKRMDELTRVMTIRNKMQIRFQSQLDQLGQEINQIKGSIEVFNNQLEQIEDRQRNLYQMLDNRQQNSSTTPTSSDSNQVSGDGTDKSAYQSAVNLVLNDKQYQQAITAFEAFVIDHPKSSYVPNAQYWLGQLLYKEKKRDEAKTAFLVVTEKYPESNKRADALLKIGIIDEYSGAIDSAKSFYQKTIAEYPSSSAASLADKRLKAL</sequence>
<dbReference type="RefSeq" id="WP_341628612.1">
    <property type="nucleotide sequence ID" value="NZ_JBAKBA010000034.1"/>
</dbReference>
<keyword evidence="1" id="KW-0132">Cell division</keyword>
<dbReference type="EMBL" id="JBAKBA010000034">
    <property type="protein sequence ID" value="MEL0660126.1"/>
    <property type="molecule type" value="Genomic_DNA"/>
</dbReference>
<dbReference type="Pfam" id="PF13174">
    <property type="entry name" value="TPR_6"/>
    <property type="match status" value="3"/>
</dbReference>
<feature type="compositionally biased region" description="Low complexity" evidence="2">
    <location>
        <begin position="102"/>
        <end position="117"/>
    </location>
</feature>
<accession>A0ABU9HEX6</accession>
<dbReference type="InterPro" id="IPR034706">
    <property type="entry name" value="CpoB"/>
</dbReference>
<comment type="subcellular location">
    <subcellularLocation>
        <location evidence="1">Periplasm</location>
    </subcellularLocation>
</comment>
<feature type="chain" id="PRO_5044909209" description="Cell division coordinator CpoB" evidence="1">
    <location>
        <begin position="23"/>
        <end position="245"/>
    </location>
</feature>
<comment type="caution">
    <text evidence="4">The sequence shown here is derived from an EMBL/GenBank/DDBJ whole genome shotgun (WGS) entry which is preliminary data.</text>
</comment>
<organism evidence="4 5">
    <name type="scientific">Psychromonas arctica</name>
    <dbReference type="NCBI Taxonomy" id="168275"/>
    <lineage>
        <taxon>Bacteria</taxon>
        <taxon>Pseudomonadati</taxon>
        <taxon>Pseudomonadota</taxon>
        <taxon>Gammaproteobacteria</taxon>
        <taxon>Alteromonadales</taxon>
        <taxon>Psychromonadaceae</taxon>
        <taxon>Psychromonas</taxon>
    </lineage>
</organism>
<comment type="function">
    <text evidence="1">Mediates coordination of peptidoglycan synthesis and outer membrane constriction during cell division.</text>
</comment>
<dbReference type="Gene3D" id="1.25.40.10">
    <property type="entry name" value="Tetratricopeptide repeat domain"/>
    <property type="match status" value="1"/>
</dbReference>
<dbReference type="InterPro" id="IPR032519">
    <property type="entry name" value="YbgF_tri"/>
</dbReference>
<dbReference type="Proteomes" id="UP001366060">
    <property type="component" value="Unassembled WGS sequence"/>
</dbReference>
<dbReference type="Gene3D" id="1.20.5.110">
    <property type="match status" value="1"/>
</dbReference>
<evidence type="ECO:0000259" key="3">
    <source>
        <dbReference type="Pfam" id="PF16331"/>
    </source>
</evidence>
<protein>
    <recommendedName>
        <fullName evidence="1">Cell division coordinator CpoB</fullName>
    </recommendedName>
</protein>
<dbReference type="HAMAP" id="MF_02066">
    <property type="entry name" value="CpoB"/>
    <property type="match status" value="1"/>
</dbReference>
<keyword evidence="5" id="KW-1185">Reference proteome</keyword>
<feature type="signal peptide" evidence="1">
    <location>
        <begin position="1"/>
        <end position="22"/>
    </location>
</feature>
<dbReference type="SUPFAM" id="SSF48452">
    <property type="entry name" value="TPR-like"/>
    <property type="match status" value="1"/>
</dbReference>
<dbReference type="InterPro" id="IPR019734">
    <property type="entry name" value="TPR_rpt"/>
</dbReference>
<evidence type="ECO:0000313" key="4">
    <source>
        <dbReference type="EMBL" id="MEL0660126.1"/>
    </source>
</evidence>
<proteinExistence type="inferred from homology"/>
<feature type="region of interest" description="Disordered" evidence="2">
    <location>
        <begin position="102"/>
        <end position="124"/>
    </location>
</feature>
<dbReference type="InterPro" id="IPR011990">
    <property type="entry name" value="TPR-like_helical_dom_sf"/>
</dbReference>
<dbReference type="InterPro" id="IPR014162">
    <property type="entry name" value="CpoB_C"/>
</dbReference>